<organism evidence="1 2">
    <name type="scientific">Elysia crispata</name>
    <name type="common">lettuce slug</name>
    <dbReference type="NCBI Taxonomy" id="231223"/>
    <lineage>
        <taxon>Eukaryota</taxon>
        <taxon>Metazoa</taxon>
        <taxon>Spiralia</taxon>
        <taxon>Lophotrochozoa</taxon>
        <taxon>Mollusca</taxon>
        <taxon>Gastropoda</taxon>
        <taxon>Heterobranchia</taxon>
        <taxon>Euthyneura</taxon>
        <taxon>Panpulmonata</taxon>
        <taxon>Sacoglossa</taxon>
        <taxon>Placobranchoidea</taxon>
        <taxon>Plakobranchidae</taxon>
        <taxon>Elysia</taxon>
    </lineage>
</organism>
<gene>
    <name evidence="1" type="ORF">RRG08_066708</name>
</gene>
<proteinExistence type="predicted"/>
<keyword evidence="2" id="KW-1185">Reference proteome</keyword>
<accession>A0AAE1B8B7</accession>
<protein>
    <submittedName>
        <fullName evidence="1">Uncharacterized protein</fullName>
    </submittedName>
</protein>
<sequence length="85" mass="9481">MMNIHGGSNWLPVLLVQVIGNLIRHSECLKRQPHSVLYLRFDLISLSKQLLNPLGRGFDQIAQQWTSGTSSLLCPVLASIIVDQT</sequence>
<evidence type="ECO:0000313" key="1">
    <source>
        <dbReference type="EMBL" id="KAK3801518.1"/>
    </source>
</evidence>
<evidence type="ECO:0000313" key="2">
    <source>
        <dbReference type="Proteomes" id="UP001283361"/>
    </source>
</evidence>
<reference evidence="1" key="1">
    <citation type="journal article" date="2023" name="G3 (Bethesda)">
        <title>A reference genome for the long-term kleptoplast-retaining sea slug Elysia crispata morphotype clarki.</title>
        <authorList>
            <person name="Eastman K.E."/>
            <person name="Pendleton A.L."/>
            <person name="Shaikh M.A."/>
            <person name="Suttiyut T."/>
            <person name="Ogas R."/>
            <person name="Tomko P."/>
            <person name="Gavelis G."/>
            <person name="Widhalm J.R."/>
            <person name="Wisecaver J.H."/>
        </authorList>
    </citation>
    <scope>NUCLEOTIDE SEQUENCE</scope>
    <source>
        <strain evidence="1">ECLA1</strain>
    </source>
</reference>
<dbReference type="Proteomes" id="UP001283361">
    <property type="component" value="Unassembled WGS sequence"/>
</dbReference>
<dbReference type="AlphaFoldDB" id="A0AAE1B8B7"/>
<dbReference type="EMBL" id="JAWDGP010000304">
    <property type="protein sequence ID" value="KAK3801518.1"/>
    <property type="molecule type" value="Genomic_DNA"/>
</dbReference>
<name>A0AAE1B8B7_9GAST</name>
<comment type="caution">
    <text evidence="1">The sequence shown here is derived from an EMBL/GenBank/DDBJ whole genome shotgun (WGS) entry which is preliminary data.</text>
</comment>